<reference evidence="1" key="1">
    <citation type="submission" date="2015-07" db="EMBL/GenBank/DDBJ databases">
        <title>MeaNS - Measles Nucleotide Surveillance Program.</title>
        <authorList>
            <person name="Tran T."/>
            <person name="Druce J."/>
        </authorList>
    </citation>
    <scope>NUCLEOTIDE SEQUENCE</scope>
    <source>
        <strain evidence="1">UCB-OBI-ISO-001</strain>
        <tissue evidence="1">Gonad</tissue>
    </source>
</reference>
<dbReference type="AlphaFoldDB" id="A0A0L8FIV4"/>
<dbReference type="EMBL" id="KQ430684">
    <property type="protein sequence ID" value="KOF63786.1"/>
    <property type="molecule type" value="Genomic_DNA"/>
</dbReference>
<sequence>MGRKRRGRVENQFIIQEQLNFRTVTVFLLCKSFTTNLLLHNFITVQSDKKIDYRHSE</sequence>
<organism evidence="1">
    <name type="scientific">Octopus bimaculoides</name>
    <name type="common">California two-spotted octopus</name>
    <dbReference type="NCBI Taxonomy" id="37653"/>
    <lineage>
        <taxon>Eukaryota</taxon>
        <taxon>Metazoa</taxon>
        <taxon>Spiralia</taxon>
        <taxon>Lophotrochozoa</taxon>
        <taxon>Mollusca</taxon>
        <taxon>Cephalopoda</taxon>
        <taxon>Coleoidea</taxon>
        <taxon>Octopodiformes</taxon>
        <taxon>Octopoda</taxon>
        <taxon>Incirrata</taxon>
        <taxon>Octopodidae</taxon>
        <taxon>Octopus</taxon>
    </lineage>
</organism>
<protein>
    <submittedName>
        <fullName evidence="1">Uncharacterized protein</fullName>
    </submittedName>
</protein>
<proteinExistence type="predicted"/>
<name>A0A0L8FIV4_OCTBM</name>
<accession>A0A0L8FIV4</accession>
<evidence type="ECO:0000313" key="1">
    <source>
        <dbReference type="EMBL" id="KOF63786.1"/>
    </source>
</evidence>
<gene>
    <name evidence="1" type="ORF">OCBIM_22018406mg</name>
</gene>